<comment type="function">
    <text evidence="1 10">Controls the rotational direction of flagella during chemotaxis.</text>
</comment>
<protein>
    <recommendedName>
        <fullName evidence="10">Flagellar protein FliL</fullName>
    </recommendedName>
</protein>
<dbReference type="STRING" id="796620.VIBC2010_12826"/>
<dbReference type="Pfam" id="PF03748">
    <property type="entry name" value="FliL"/>
    <property type="match status" value="1"/>
</dbReference>
<keyword evidence="6 10" id="KW-0812">Transmembrane</keyword>
<keyword evidence="7 10" id="KW-0283">Flagellar rotation</keyword>
<evidence type="ECO:0000256" key="6">
    <source>
        <dbReference type="ARBA" id="ARBA00022692"/>
    </source>
</evidence>
<dbReference type="eggNOG" id="COG1580">
    <property type="taxonomic scope" value="Bacteria"/>
</dbReference>
<keyword evidence="9 10" id="KW-0472">Membrane</keyword>
<dbReference type="PANTHER" id="PTHR35091">
    <property type="entry name" value="FLAGELLAR PROTEIN FLIL"/>
    <property type="match status" value="1"/>
</dbReference>
<accession>E3BPM6</accession>
<evidence type="ECO:0000256" key="1">
    <source>
        <dbReference type="ARBA" id="ARBA00002254"/>
    </source>
</evidence>
<dbReference type="RefSeq" id="WP_009603133.1">
    <property type="nucleotide sequence ID" value="NZ_AEIU01000110.1"/>
</dbReference>
<dbReference type="EMBL" id="AEIU01000110">
    <property type="protein sequence ID" value="EFP94944.1"/>
    <property type="molecule type" value="Genomic_DNA"/>
</dbReference>
<keyword evidence="11" id="KW-0966">Cell projection</keyword>
<comment type="subcellular location">
    <subcellularLocation>
        <location evidence="10">Cell inner membrane</location>
    </subcellularLocation>
    <subcellularLocation>
        <location evidence="2">Cell membrane</location>
        <topology evidence="2">Single-pass membrane protein</topology>
    </subcellularLocation>
</comment>
<organism evidence="11 12">
    <name type="scientific">Vibrio caribbeanicus ATCC BAA-2122</name>
    <dbReference type="NCBI Taxonomy" id="796620"/>
    <lineage>
        <taxon>Bacteria</taxon>
        <taxon>Pseudomonadati</taxon>
        <taxon>Pseudomonadota</taxon>
        <taxon>Gammaproteobacteria</taxon>
        <taxon>Vibrionales</taxon>
        <taxon>Vibrionaceae</taxon>
        <taxon>Vibrio</taxon>
    </lineage>
</organism>
<keyword evidence="12" id="KW-1185">Reference proteome</keyword>
<dbReference type="GO" id="GO:0071978">
    <property type="term" value="P:bacterial-type flagellum-dependent swarming motility"/>
    <property type="evidence" value="ECO:0007669"/>
    <property type="project" value="TreeGrafter"/>
</dbReference>
<evidence type="ECO:0000256" key="3">
    <source>
        <dbReference type="ARBA" id="ARBA00008281"/>
    </source>
</evidence>
<dbReference type="Proteomes" id="UP000002943">
    <property type="component" value="Unassembled WGS sequence"/>
</dbReference>
<evidence type="ECO:0000256" key="4">
    <source>
        <dbReference type="ARBA" id="ARBA00022475"/>
    </source>
</evidence>
<comment type="caution">
    <text evidence="10">Lacks conserved residue(s) required for the propagation of feature annotation.</text>
</comment>
<dbReference type="GO" id="GO:0009425">
    <property type="term" value="C:bacterial-type flagellum basal body"/>
    <property type="evidence" value="ECO:0007669"/>
    <property type="project" value="InterPro"/>
</dbReference>
<evidence type="ECO:0000256" key="5">
    <source>
        <dbReference type="ARBA" id="ARBA00022500"/>
    </source>
</evidence>
<dbReference type="GO" id="GO:0005886">
    <property type="term" value="C:plasma membrane"/>
    <property type="evidence" value="ECO:0007669"/>
    <property type="project" value="UniProtKB-SubCell"/>
</dbReference>
<evidence type="ECO:0000256" key="2">
    <source>
        <dbReference type="ARBA" id="ARBA00004162"/>
    </source>
</evidence>
<comment type="caution">
    <text evidence="11">The sequence shown here is derived from an EMBL/GenBank/DDBJ whole genome shotgun (WGS) entry which is preliminary data.</text>
</comment>
<comment type="similarity">
    <text evidence="3 10">Belongs to the FliL family.</text>
</comment>
<evidence type="ECO:0000313" key="12">
    <source>
        <dbReference type="Proteomes" id="UP000002943"/>
    </source>
</evidence>
<evidence type="ECO:0000313" key="11">
    <source>
        <dbReference type="EMBL" id="EFP94944.1"/>
    </source>
</evidence>
<dbReference type="InterPro" id="IPR005503">
    <property type="entry name" value="FliL"/>
</dbReference>
<keyword evidence="10" id="KW-0997">Cell inner membrane</keyword>
<keyword evidence="5 10" id="KW-0145">Chemotaxis</keyword>
<keyword evidence="11" id="KW-0969">Cilium</keyword>
<evidence type="ECO:0000256" key="10">
    <source>
        <dbReference type="RuleBase" id="RU364125"/>
    </source>
</evidence>
<dbReference type="OrthoDB" id="5829285at2"/>
<evidence type="ECO:0000256" key="8">
    <source>
        <dbReference type="ARBA" id="ARBA00022989"/>
    </source>
</evidence>
<feature type="transmembrane region" description="Helical" evidence="10">
    <location>
        <begin position="17"/>
        <end position="37"/>
    </location>
</feature>
<evidence type="ECO:0000256" key="7">
    <source>
        <dbReference type="ARBA" id="ARBA00022779"/>
    </source>
</evidence>
<feature type="transmembrane region" description="Helical" evidence="10">
    <location>
        <begin position="57"/>
        <end position="73"/>
    </location>
</feature>
<dbReference type="PANTHER" id="PTHR35091:SF2">
    <property type="entry name" value="FLAGELLAR PROTEIN FLIL"/>
    <property type="match status" value="1"/>
</dbReference>
<gene>
    <name evidence="11" type="primary">fliL</name>
    <name evidence="11" type="ORF">VIBC2010_12826</name>
</gene>
<dbReference type="GO" id="GO:0006935">
    <property type="term" value="P:chemotaxis"/>
    <property type="evidence" value="ECO:0007669"/>
    <property type="project" value="UniProtKB-KW"/>
</dbReference>
<proteinExistence type="inferred from homology"/>
<keyword evidence="4" id="KW-1003">Cell membrane</keyword>
<sequence length="161" mass="17514">MAEEEETAAAPAGKGKLFIIIGVVVVVVIAVAVFFLMGSGDTKEEEVVSQPVATAEPVVYIALSQAFVFNVNSKTKNRIARIKAQLMLRGAKNEELARSHMPLIESTMLISLSVATVEQLRTVNGRGELRDKITEDVKTALNKAIGEPVIERVLFTDFVMQ</sequence>
<reference evidence="11 12" key="1">
    <citation type="journal article" date="2012" name="Int. J. Syst. Evol. Microbiol.">
        <title>Vibrio caribbeanicus sp. nov., isolated from the marine sponge Scleritoderma cyanea.</title>
        <authorList>
            <person name="Hoffmann M."/>
            <person name="Monday S.R."/>
            <person name="Allard M.W."/>
            <person name="Strain E.A."/>
            <person name="Whittaker P."/>
            <person name="Naum M."/>
            <person name="McCarthy P.J."/>
            <person name="Lopez J.V."/>
            <person name="Fischer M."/>
            <person name="Brown E.W."/>
        </authorList>
    </citation>
    <scope>NUCLEOTIDE SEQUENCE [LARGE SCALE GENOMIC DNA]</scope>
    <source>
        <strain evidence="11 12">ATCC BAA-2122</strain>
    </source>
</reference>
<dbReference type="AlphaFoldDB" id="E3BPM6"/>
<keyword evidence="11" id="KW-0282">Flagellum</keyword>
<evidence type="ECO:0000256" key="9">
    <source>
        <dbReference type="ARBA" id="ARBA00023136"/>
    </source>
</evidence>
<name>E3BPM6_9VIBR</name>
<keyword evidence="8 10" id="KW-1133">Transmembrane helix</keyword>